<feature type="transmembrane region" description="Helical" evidence="3">
    <location>
        <begin position="342"/>
        <end position="363"/>
    </location>
</feature>
<reference evidence="4 5" key="1">
    <citation type="submission" date="2017-06" db="EMBL/GenBank/DDBJ databases">
        <title>Genome sequencing and assembly of Stenotrophomonas maltophilia DF07.</title>
        <authorList>
            <person name="Iyer R."/>
        </authorList>
    </citation>
    <scope>NUCLEOTIDE SEQUENCE [LARGE SCALE GENOMIC DNA]</scope>
    <source>
        <strain evidence="4 5">DF07</strain>
    </source>
</reference>
<dbReference type="AlphaFoldDB" id="A0A270NC66"/>
<feature type="coiled-coil region" evidence="1">
    <location>
        <begin position="164"/>
        <end position="208"/>
    </location>
</feature>
<keyword evidence="3" id="KW-1133">Transmembrane helix</keyword>
<dbReference type="Proteomes" id="UP000216433">
    <property type="component" value="Unassembled WGS sequence"/>
</dbReference>
<evidence type="ECO:0000313" key="5">
    <source>
        <dbReference type="Proteomes" id="UP000216433"/>
    </source>
</evidence>
<accession>A0A270NC66</accession>
<feature type="compositionally biased region" description="Basic and acidic residues" evidence="2">
    <location>
        <begin position="525"/>
        <end position="536"/>
    </location>
</feature>
<evidence type="ECO:0000313" key="4">
    <source>
        <dbReference type="EMBL" id="PAM68892.1"/>
    </source>
</evidence>
<evidence type="ECO:0000256" key="1">
    <source>
        <dbReference type="SAM" id="Coils"/>
    </source>
</evidence>
<evidence type="ECO:0000256" key="2">
    <source>
        <dbReference type="SAM" id="MobiDB-lite"/>
    </source>
</evidence>
<evidence type="ECO:0000256" key="3">
    <source>
        <dbReference type="SAM" id="Phobius"/>
    </source>
</evidence>
<name>A0A270NC66_STEMA</name>
<feature type="transmembrane region" description="Helical" evidence="3">
    <location>
        <begin position="375"/>
        <end position="394"/>
    </location>
</feature>
<keyword evidence="3" id="KW-0472">Membrane</keyword>
<feature type="region of interest" description="Disordered" evidence="2">
    <location>
        <begin position="501"/>
        <end position="536"/>
    </location>
</feature>
<proteinExistence type="predicted"/>
<protein>
    <submittedName>
        <fullName evidence="4">Uncharacterized protein</fullName>
    </submittedName>
</protein>
<dbReference type="EMBL" id="NJGC01000023">
    <property type="protein sequence ID" value="PAM68892.1"/>
    <property type="molecule type" value="Genomic_DNA"/>
</dbReference>
<comment type="caution">
    <text evidence="4">The sequence shown here is derived from an EMBL/GenBank/DDBJ whole genome shotgun (WGS) entry which is preliminary data.</text>
</comment>
<feature type="compositionally biased region" description="Basic and acidic residues" evidence="2">
    <location>
        <begin position="502"/>
        <end position="515"/>
    </location>
</feature>
<keyword evidence="3" id="KW-0812">Transmembrane</keyword>
<organism evidence="4 5">
    <name type="scientific">Stenotrophomonas maltophilia</name>
    <name type="common">Pseudomonas maltophilia</name>
    <name type="synonym">Xanthomonas maltophilia</name>
    <dbReference type="NCBI Taxonomy" id="40324"/>
    <lineage>
        <taxon>Bacteria</taxon>
        <taxon>Pseudomonadati</taxon>
        <taxon>Pseudomonadota</taxon>
        <taxon>Gammaproteobacteria</taxon>
        <taxon>Lysobacterales</taxon>
        <taxon>Lysobacteraceae</taxon>
        <taxon>Stenotrophomonas</taxon>
        <taxon>Stenotrophomonas maltophilia group</taxon>
    </lineage>
</organism>
<feature type="coiled-coil region" evidence="1">
    <location>
        <begin position="83"/>
        <end position="117"/>
    </location>
</feature>
<sequence>MQQARPANLFRSCASLARIISHQGGEKVGIFGGVDQADFDKFRSTIGEQIAVLNSNVLAITNGKIPQIESRIAQTASESAQDAAQALEEIRLKRAALDQMAQEMHAAHTQIEAARSTLLQEMELVSTSKEKFLQESESLALKSSESLALHDSVVAASSNTQNSIDSITSQLNEVQRLLEQAANANEAIENLKKTLSDANAQNENIKSLLTHSMKKTAEFDELHKEIFGHNIEDSAGNTQRVDGLKDQLTKSYEELDSKIGSLDELVDTSIKAVEGRHDSLREAQRTEFASLLEGGKASLSEVSDQLKALLPGALAAGLSAAYESKKDEEASFLASHERSFKFAVYGLVAVSIIPFGVNCYLLMQGTELASVLKDTPRLVVSILPLYFPVLWLAYSANKRLNLSKRLIEEYTHKAVLGKTFSGLSNQIEGLANDASVKDELRTRLLFNVLQVSAENPGKLITDYSKADHPLMDVLEKSARLSESVDALSKVPGLGAVARALSSRRDNLVREQESKIEAGFSVNEELDTKPDEQQGQP</sequence>
<dbReference type="RefSeq" id="WP_095378598.1">
    <property type="nucleotide sequence ID" value="NZ_JABDRS010000004.1"/>
</dbReference>
<gene>
    <name evidence="4" type="ORF">CEK00_17215</name>
</gene>
<keyword evidence="1" id="KW-0175">Coiled coil</keyword>